<evidence type="ECO:0000256" key="1">
    <source>
        <dbReference type="ARBA" id="ARBA00009179"/>
    </source>
</evidence>
<accession>A0A178IFD9</accession>
<sequence length="430" mass="46556">MSSTLKRILTIACGAVLGLFIADSAVRLARTWGLFPGDGLDSSSAYVRDAMLLINEHYVDADRVGFGELGRSALHGLVESLDPHSEFMEAREFKLLEEDISSEFGGIGVQVEMRKGRVYIIAPVAGAPGERAGIRRGDEIVSIDGDRLERPTMEDVVTRLRGKPKSRVRLGLLRPDEQREYEVALTREVIRSESVREVRVLPDSGGTGYLQITQFTERTGAEFSDALQKLLGLNARALVIDLRNNPGGLLDAAVEVAEPFFEKGGLIVYTQGRRADDRKEYRAGSSAPPLRLPLAVLINAGSASAAEIVAGALKDTGRAVIVGERSFGKGSVQSIFELRAGEAVRLTTARYYTPGGATIHERGVEPQVEVVLSDEEDDSVGLQLARPDIKDAAAFKERFGAELMPDRQLQAAVEVLRGVLVFGEGAARAK</sequence>
<dbReference type="Pfam" id="PF03572">
    <property type="entry name" value="Peptidase_S41"/>
    <property type="match status" value="1"/>
</dbReference>
<dbReference type="EMBL" id="LRRQ01000125">
    <property type="protein sequence ID" value="OAM88710.1"/>
    <property type="molecule type" value="Genomic_DNA"/>
</dbReference>
<dbReference type="FunFam" id="2.30.42.10:FF:000063">
    <property type="entry name" value="Peptidase, S41 family"/>
    <property type="match status" value="1"/>
</dbReference>
<evidence type="ECO:0000256" key="4">
    <source>
        <dbReference type="ARBA" id="ARBA00022825"/>
    </source>
</evidence>
<dbReference type="InterPro" id="IPR001478">
    <property type="entry name" value="PDZ"/>
</dbReference>
<evidence type="ECO:0000313" key="8">
    <source>
        <dbReference type="Proteomes" id="UP000078486"/>
    </source>
</evidence>
<name>A0A178IFD9_9BACT</name>
<dbReference type="SMART" id="SM00228">
    <property type="entry name" value="PDZ"/>
    <property type="match status" value="1"/>
</dbReference>
<dbReference type="GO" id="GO:0030288">
    <property type="term" value="C:outer membrane-bounded periplasmic space"/>
    <property type="evidence" value="ECO:0007669"/>
    <property type="project" value="TreeGrafter"/>
</dbReference>
<dbReference type="Proteomes" id="UP000078486">
    <property type="component" value="Unassembled WGS sequence"/>
</dbReference>
<dbReference type="GO" id="GO:0006508">
    <property type="term" value="P:proteolysis"/>
    <property type="evidence" value="ECO:0007669"/>
    <property type="project" value="UniProtKB-KW"/>
</dbReference>
<evidence type="ECO:0000313" key="7">
    <source>
        <dbReference type="EMBL" id="OAM88710.1"/>
    </source>
</evidence>
<feature type="domain" description="PDZ" evidence="6">
    <location>
        <begin position="92"/>
        <end position="161"/>
    </location>
</feature>
<dbReference type="Gene3D" id="2.30.42.10">
    <property type="match status" value="1"/>
</dbReference>
<dbReference type="CDD" id="cd06782">
    <property type="entry name" value="cpPDZ_CPP-like"/>
    <property type="match status" value="1"/>
</dbReference>
<reference evidence="7 8" key="1">
    <citation type="submission" date="2016-01" db="EMBL/GenBank/DDBJ databases">
        <title>High potential of lignocellulose degradation of a new Verrucomicrobia species.</title>
        <authorList>
            <person name="Wang Y."/>
            <person name="Shi Y."/>
            <person name="Qiu Z."/>
            <person name="Liu S."/>
            <person name="Yang H."/>
        </authorList>
    </citation>
    <scope>NUCLEOTIDE SEQUENCE [LARGE SCALE GENOMIC DNA]</scope>
    <source>
        <strain evidence="7 8">TSB47</strain>
    </source>
</reference>
<keyword evidence="8" id="KW-1185">Reference proteome</keyword>
<comment type="caution">
    <text evidence="7">The sequence shown here is derived from an EMBL/GenBank/DDBJ whole genome shotgun (WGS) entry which is preliminary data.</text>
</comment>
<dbReference type="Gene3D" id="3.30.750.44">
    <property type="match status" value="1"/>
</dbReference>
<dbReference type="PROSITE" id="PS50106">
    <property type="entry name" value="PDZ"/>
    <property type="match status" value="1"/>
</dbReference>
<evidence type="ECO:0000259" key="6">
    <source>
        <dbReference type="PROSITE" id="PS50106"/>
    </source>
</evidence>
<keyword evidence="4 5" id="KW-0720">Serine protease</keyword>
<keyword evidence="2 5" id="KW-0645">Protease</keyword>
<dbReference type="InterPro" id="IPR004447">
    <property type="entry name" value="Peptidase_S41A"/>
</dbReference>
<dbReference type="Pfam" id="PF13180">
    <property type="entry name" value="PDZ_2"/>
    <property type="match status" value="1"/>
</dbReference>
<dbReference type="SUPFAM" id="SSF50156">
    <property type="entry name" value="PDZ domain-like"/>
    <property type="match status" value="1"/>
</dbReference>
<evidence type="ECO:0000256" key="2">
    <source>
        <dbReference type="ARBA" id="ARBA00022670"/>
    </source>
</evidence>
<dbReference type="RefSeq" id="WP_068771286.1">
    <property type="nucleotide sequence ID" value="NZ_CP109796.1"/>
</dbReference>
<dbReference type="AlphaFoldDB" id="A0A178IFD9"/>
<dbReference type="PANTHER" id="PTHR32060">
    <property type="entry name" value="TAIL-SPECIFIC PROTEASE"/>
    <property type="match status" value="1"/>
</dbReference>
<dbReference type="OrthoDB" id="9812068at2"/>
<dbReference type="SMART" id="SM00245">
    <property type="entry name" value="TSPc"/>
    <property type="match status" value="1"/>
</dbReference>
<dbReference type="CDD" id="cd07560">
    <property type="entry name" value="Peptidase_S41_CPP"/>
    <property type="match status" value="1"/>
</dbReference>
<dbReference type="STRING" id="1184151.AW736_15905"/>
<dbReference type="NCBIfam" id="TIGR00225">
    <property type="entry name" value="prc"/>
    <property type="match status" value="1"/>
</dbReference>
<dbReference type="InterPro" id="IPR036034">
    <property type="entry name" value="PDZ_sf"/>
</dbReference>
<dbReference type="InterPro" id="IPR005151">
    <property type="entry name" value="Tail-specific_protease"/>
</dbReference>
<proteinExistence type="inferred from homology"/>
<protein>
    <submittedName>
        <fullName evidence="7">Peptidase S41</fullName>
    </submittedName>
</protein>
<dbReference type="GO" id="GO:0007165">
    <property type="term" value="P:signal transduction"/>
    <property type="evidence" value="ECO:0007669"/>
    <property type="project" value="TreeGrafter"/>
</dbReference>
<evidence type="ECO:0000256" key="3">
    <source>
        <dbReference type="ARBA" id="ARBA00022801"/>
    </source>
</evidence>
<dbReference type="Gene3D" id="3.90.226.10">
    <property type="entry name" value="2-enoyl-CoA Hydratase, Chain A, domain 1"/>
    <property type="match status" value="1"/>
</dbReference>
<dbReference type="GO" id="GO:0008236">
    <property type="term" value="F:serine-type peptidase activity"/>
    <property type="evidence" value="ECO:0007669"/>
    <property type="project" value="UniProtKB-KW"/>
</dbReference>
<gene>
    <name evidence="7" type="ORF">AW736_15905</name>
</gene>
<organism evidence="7 8">
    <name type="scientific">Termitidicoccus mucosus</name>
    <dbReference type="NCBI Taxonomy" id="1184151"/>
    <lineage>
        <taxon>Bacteria</taxon>
        <taxon>Pseudomonadati</taxon>
        <taxon>Verrucomicrobiota</taxon>
        <taxon>Opitutia</taxon>
        <taxon>Opitutales</taxon>
        <taxon>Opitutaceae</taxon>
        <taxon>Termitidicoccus</taxon>
    </lineage>
</organism>
<evidence type="ECO:0000256" key="5">
    <source>
        <dbReference type="RuleBase" id="RU004404"/>
    </source>
</evidence>
<comment type="similarity">
    <text evidence="1 5">Belongs to the peptidase S41A family.</text>
</comment>
<dbReference type="PANTHER" id="PTHR32060:SF30">
    <property type="entry name" value="CARBOXY-TERMINAL PROCESSING PROTEASE CTPA"/>
    <property type="match status" value="1"/>
</dbReference>
<dbReference type="GO" id="GO:0004175">
    <property type="term" value="F:endopeptidase activity"/>
    <property type="evidence" value="ECO:0007669"/>
    <property type="project" value="TreeGrafter"/>
</dbReference>
<keyword evidence="3 5" id="KW-0378">Hydrolase</keyword>
<dbReference type="SUPFAM" id="SSF52096">
    <property type="entry name" value="ClpP/crotonase"/>
    <property type="match status" value="1"/>
</dbReference>
<dbReference type="InterPro" id="IPR029045">
    <property type="entry name" value="ClpP/crotonase-like_dom_sf"/>
</dbReference>